<comment type="caution">
    <text evidence="6">The sequence shown here is derived from an EMBL/GenBank/DDBJ whole genome shotgun (WGS) entry which is preliminary data.</text>
</comment>
<dbReference type="InterPro" id="IPR051260">
    <property type="entry name" value="Diverse_substr_monoxygenases"/>
</dbReference>
<dbReference type="GO" id="GO:0016705">
    <property type="term" value="F:oxidoreductase activity, acting on paired donors, with incorporation or reduction of molecular oxygen"/>
    <property type="evidence" value="ECO:0007669"/>
    <property type="project" value="InterPro"/>
</dbReference>
<dbReference type="GO" id="GO:0004497">
    <property type="term" value="F:monooxygenase activity"/>
    <property type="evidence" value="ECO:0007669"/>
    <property type="project" value="UniProtKB-KW"/>
</dbReference>
<name>A0A1J7BNY4_FLAJO</name>
<dbReference type="AlphaFoldDB" id="A0A1J7BNY4"/>
<dbReference type="InterPro" id="IPR011251">
    <property type="entry name" value="Luciferase-like_dom"/>
</dbReference>
<dbReference type="Gene3D" id="3.20.20.30">
    <property type="entry name" value="Luciferase-like domain"/>
    <property type="match status" value="1"/>
</dbReference>
<dbReference type="InterPro" id="IPR020020">
    <property type="entry name" value="Luciferase-type_oxidoreductase"/>
</dbReference>
<evidence type="ECO:0000259" key="5">
    <source>
        <dbReference type="Pfam" id="PF00296"/>
    </source>
</evidence>
<protein>
    <recommendedName>
        <fullName evidence="5">Luciferase-like domain-containing protein</fullName>
    </recommendedName>
</protein>
<dbReference type="SUPFAM" id="SSF51679">
    <property type="entry name" value="Bacterial luciferase-like"/>
    <property type="match status" value="1"/>
</dbReference>
<dbReference type="Proteomes" id="UP000182826">
    <property type="component" value="Unassembled WGS sequence"/>
</dbReference>
<dbReference type="PANTHER" id="PTHR30011">
    <property type="entry name" value="ALKANESULFONATE MONOOXYGENASE-RELATED"/>
    <property type="match status" value="1"/>
</dbReference>
<dbReference type="InterPro" id="IPR036661">
    <property type="entry name" value="Luciferase-like_sf"/>
</dbReference>
<keyword evidence="2" id="KW-0288">FMN</keyword>
<keyword evidence="1" id="KW-0285">Flavoprotein</keyword>
<reference evidence="6 7" key="1">
    <citation type="submission" date="2016-10" db="EMBL/GenBank/DDBJ databases">
        <title>Draft Genome Sequence of Rhizobacteria Flavobacterium johnsoniae CI04.</title>
        <authorList>
            <person name="Bravo J.I."/>
            <person name="Lozano G.L."/>
            <person name="Handelsman J."/>
        </authorList>
    </citation>
    <scope>NUCLEOTIDE SEQUENCE [LARGE SCALE GENOMIC DNA]</scope>
    <source>
        <strain evidence="6 7">CI04</strain>
    </source>
</reference>
<keyword evidence="7" id="KW-1185">Reference proteome</keyword>
<keyword evidence="4" id="KW-0503">Monooxygenase</keyword>
<evidence type="ECO:0000313" key="7">
    <source>
        <dbReference type="Proteomes" id="UP000182826"/>
    </source>
</evidence>
<organism evidence="6 7">
    <name type="scientific">Flavobacterium johnsoniae</name>
    <name type="common">Cytophaga johnsonae</name>
    <dbReference type="NCBI Taxonomy" id="986"/>
    <lineage>
        <taxon>Bacteria</taxon>
        <taxon>Pseudomonadati</taxon>
        <taxon>Bacteroidota</taxon>
        <taxon>Flavobacteriia</taxon>
        <taxon>Flavobacteriales</taxon>
        <taxon>Flavobacteriaceae</taxon>
        <taxon>Flavobacterium</taxon>
    </lineage>
</organism>
<dbReference type="RefSeq" id="WP_071637615.1">
    <property type="nucleotide sequence ID" value="NZ_MLFK01000009.1"/>
</dbReference>
<dbReference type="OrthoDB" id="7239898at2"/>
<keyword evidence="3" id="KW-0560">Oxidoreductase</keyword>
<proteinExistence type="predicted"/>
<evidence type="ECO:0000256" key="4">
    <source>
        <dbReference type="ARBA" id="ARBA00023033"/>
    </source>
</evidence>
<feature type="domain" description="Luciferase-like" evidence="5">
    <location>
        <begin position="38"/>
        <end position="238"/>
    </location>
</feature>
<gene>
    <name evidence="6" type="ORF">BKM63_16105</name>
</gene>
<dbReference type="EMBL" id="MLFK01000009">
    <property type="protein sequence ID" value="OIV40414.1"/>
    <property type="molecule type" value="Genomic_DNA"/>
</dbReference>
<evidence type="ECO:0000313" key="6">
    <source>
        <dbReference type="EMBL" id="OIV40414.1"/>
    </source>
</evidence>
<evidence type="ECO:0000256" key="2">
    <source>
        <dbReference type="ARBA" id="ARBA00022643"/>
    </source>
</evidence>
<accession>A0A1J7BNY4</accession>
<dbReference type="NCBIfam" id="TIGR03571">
    <property type="entry name" value="lucif_BA3436"/>
    <property type="match status" value="1"/>
</dbReference>
<dbReference type="PANTHER" id="PTHR30011:SF16">
    <property type="entry name" value="C2H2 FINGER DOMAIN TRANSCRIPTION FACTOR (EUROFUNG)-RELATED"/>
    <property type="match status" value="1"/>
</dbReference>
<sequence length="333" mass="37761">MKTICKIHIPGRMTLGLEFPLDNDWSLEGEKKRKKQGRPFGIPDISRHTELIQLADKLGFAALWMREVPVYDPNFGDGAQVFDTLSYLGYVAAITKSIAIGTAAVVLPLHDPLQLAKAIATIENLSESRYLFGVGLGDRPVEFPLFGFDFENRADRFVLNHEIIKEAWKDESELHHFFGKTSNGIEIYPKPKNEIPWILAGRAKQSMDWIAQNMQGWFNYPRDVKDTEILVREWKNALYDNNQASKPYISAFHLNLLKDPDAPFTPHRFGGAVGINGLASLMRLYELAGVNHMALHLRKSEIPVDEALKLIAEKVLPHFDAADFKNQSTYQEE</sequence>
<evidence type="ECO:0000256" key="1">
    <source>
        <dbReference type="ARBA" id="ARBA00022630"/>
    </source>
</evidence>
<evidence type="ECO:0000256" key="3">
    <source>
        <dbReference type="ARBA" id="ARBA00023002"/>
    </source>
</evidence>
<dbReference type="Pfam" id="PF00296">
    <property type="entry name" value="Bac_luciferase"/>
    <property type="match status" value="1"/>
</dbReference>